<accession>A0AAV1ZH42</accession>
<dbReference type="Proteomes" id="UP001497382">
    <property type="component" value="Unassembled WGS sequence"/>
</dbReference>
<sequence>MRKAADLSDFDKGQIVVALTNISETARLVGCSRSTVVSTNAKWMNDGETSSRRHGVGRPHAIKQKDSPIKANFEAAKVKTAAASKGGERPLLEQNINSESDVEVPVLSNADDDSFDYDNNSDELEEDIKKEDYLLIKVSGEKTIHFYESEVVNLLSNQEFQMTQDEQSALQLIYLSFSDIYREPSIAENVYKKLNYGLPLVSSDVVGVPANGDNGNTTYHSQSSLKRPRTEDYSETGIYSSSKLSNYLYSESRSYTRAKTFLTVRHNNYVYHTEEWKPKGCTMYLPLCEDIMINTQNIEQISFESDQFFLADEKGNYVGAKPGNAVHLWRFDPTSRKLYISRSILFLKEQDYQDVQFQLDNL</sequence>
<protein>
    <submittedName>
        <fullName evidence="2">Uncharacterized protein</fullName>
    </submittedName>
</protein>
<comment type="caution">
    <text evidence="2">The sequence shown here is derived from an EMBL/GenBank/DDBJ whole genome shotgun (WGS) entry which is preliminary data.</text>
</comment>
<organism evidence="2 3">
    <name type="scientific">Larinioides sclopetarius</name>
    <dbReference type="NCBI Taxonomy" id="280406"/>
    <lineage>
        <taxon>Eukaryota</taxon>
        <taxon>Metazoa</taxon>
        <taxon>Ecdysozoa</taxon>
        <taxon>Arthropoda</taxon>
        <taxon>Chelicerata</taxon>
        <taxon>Arachnida</taxon>
        <taxon>Araneae</taxon>
        <taxon>Araneomorphae</taxon>
        <taxon>Entelegynae</taxon>
        <taxon>Araneoidea</taxon>
        <taxon>Araneidae</taxon>
        <taxon>Larinioides</taxon>
    </lineage>
</organism>
<feature type="compositionally biased region" description="Polar residues" evidence="1">
    <location>
        <begin position="213"/>
        <end position="225"/>
    </location>
</feature>
<dbReference type="EMBL" id="CAXIEN010000048">
    <property type="protein sequence ID" value="CAL1270341.1"/>
    <property type="molecule type" value="Genomic_DNA"/>
</dbReference>
<reference evidence="2 3" key="1">
    <citation type="submission" date="2024-04" db="EMBL/GenBank/DDBJ databases">
        <authorList>
            <person name="Rising A."/>
            <person name="Reimegard J."/>
            <person name="Sonavane S."/>
            <person name="Akerstrom W."/>
            <person name="Nylinder S."/>
            <person name="Hedman E."/>
            <person name="Kallberg Y."/>
        </authorList>
    </citation>
    <scope>NUCLEOTIDE SEQUENCE [LARGE SCALE GENOMIC DNA]</scope>
</reference>
<dbReference type="AlphaFoldDB" id="A0AAV1ZH42"/>
<evidence type="ECO:0000313" key="3">
    <source>
        <dbReference type="Proteomes" id="UP001497382"/>
    </source>
</evidence>
<evidence type="ECO:0000313" key="2">
    <source>
        <dbReference type="EMBL" id="CAL1270341.1"/>
    </source>
</evidence>
<feature type="region of interest" description="Disordered" evidence="1">
    <location>
        <begin position="212"/>
        <end position="232"/>
    </location>
</feature>
<evidence type="ECO:0000256" key="1">
    <source>
        <dbReference type="SAM" id="MobiDB-lite"/>
    </source>
</evidence>
<name>A0AAV1ZH42_9ARAC</name>
<keyword evidence="3" id="KW-1185">Reference proteome</keyword>
<gene>
    <name evidence="2" type="ORF">LARSCL_LOCUS5243</name>
</gene>
<proteinExistence type="predicted"/>